<dbReference type="InterPro" id="IPR021109">
    <property type="entry name" value="Peptidase_aspartic_dom_sf"/>
</dbReference>
<evidence type="ECO:0000313" key="1">
    <source>
        <dbReference type="EMBL" id="KAI3534412.1"/>
    </source>
</evidence>
<evidence type="ECO:0000313" key="2">
    <source>
        <dbReference type="Proteomes" id="UP001056436"/>
    </source>
</evidence>
<comment type="caution">
    <text evidence="1">The sequence shown here is derived from an EMBL/GenBank/DDBJ whole genome shotgun (WGS) entry which is preliminary data.</text>
</comment>
<name>A0A9Q0AYL3_9PEZI</name>
<gene>
    <name evidence="1" type="ORF">CABS02_13243</name>
</gene>
<organism evidence="1 2">
    <name type="scientific">Colletotrichum abscissum</name>
    <dbReference type="NCBI Taxonomy" id="1671311"/>
    <lineage>
        <taxon>Eukaryota</taxon>
        <taxon>Fungi</taxon>
        <taxon>Dikarya</taxon>
        <taxon>Ascomycota</taxon>
        <taxon>Pezizomycotina</taxon>
        <taxon>Sordariomycetes</taxon>
        <taxon>Hypocreomycetidae</taxon>
        <taxon>Glomerellales</taxon>
        <taxon>Glomerellaceae</taxon>
        <taxon>Colletotrichum</taxon>
        <taxon>Colletotrichum acutatum species complex</taxon>
    </lineage>
</organism>
<keyword evidence="2" id="KW-1185">Reference proteome</keyword>
<dbReference type="Proteomes" id="UP001056436">
    <property type="component" value="Unassembled WGS sequence"/>
</dbReference>
<dbReference type="AlphaFoldDB" id="A0A9Q0AYL3"/>
<reference evidence="1" key="1">
    <citation type="submission" date="2019-01" db="EMBL/GenBank/DDBJ databases">
        <title>Colletotrichum abscissum LGMF1257.</title>
        <authorList>
            <person name="Baroncelli R."/>
        </authorList>
    </citation>
    <scope>NUCLEOTIDE SEQUENCE</scope>
    <source>
        <strain evidence="1">Ca142</strain>
    </source>
</reference>
<sequence>MNERRPRADSKVFFKDVAYGPEDGVPTSLGYIDGIIERVRISSILLDGGSTVDVINLTFVERHRIPRVDMQEPMTIRLADNQVTLVHEYAIMRLVVGDILTIVQAIIIGRSDEWDLLLGKQWHRRVSAVVDHKSETLSLQGRKGLKTTVPMKPLPNLMEFWRHHEHRHWPRDKVYVDDMSKTGNDDDIMEDLERLLEEAHAEVTKSHSHYHSHSYSGNE</sequence>
<protein>
    <submittedName>
        <fullName evidence="1">Uncharacterized protein</fullName>
    </submittedName>
</protein>
<dbReference type="Gene3D" id="2.40.70.10">
    <property type="entry name" value="Acid Proteases"/>
    <property type="match status" value="1"/>
</dbReference>
<accession>A0A9Q0AYL3</accession>
<dbReference type="Pfam" id="PF08284">
    <property type="entry name" value="RVP_2"/>
    <property type="match status" value="1"/>
</dbReference>
<proteinExistence type="predicted"/>
<dbReference type="OrthoDB" id="5101389at2759"/>
<dbReference type="EMBL" id="SDAQ01000145">
    <property type="protein sequence ID" value="KAI3534412.1"/>
    <property type="molecule type" value="Genomic_DNA"/>
</dbReference>
<dbReference type="CDD" id="cd00303">
    <property type="entry name" value="retropepsin_like"/>
    <property type="match status" value="1"/>
</dbReference>